<dbReference type="Proteomes" id="UP000007177">
    <property type="component" value="Chromosome"/>
</dbReference>
<feature type="transmembrane region" description="Helical" evidence="1">
    <location>
        <begin position="151"/>
        <end position="175"/>
    </location>
</feature>
<keyword evidence="3" id="KW-1185">Reference proteome</keyword>
<evidence type="ECO:0000313" key="3">
    <source>
        <dbReference type="Proteomes" id="UP000007177"/>
    </source>
</evidence>
<dbReference type="HOGENOM" id="CLU_1105826_0_0_9"/>
<dbReference type="GO" id="GO:0016020">
    <property type="term" value="C:membrane"/>
    <property type="evidence" value="ECO:0007669"/>
    <property type="project" value="InterPro"/>
</dbReference>
<protein>
    <recommendedName>
        <fullName evidence="4">Folate family ECF transporter S component</fullName>
    </recommendedName>
</protein>
<accession>H6LD52</accession>
<gene>
    <name evidence="2" type="ordered locus">Awo_c11060</name>
</gene>
<dbReference type="Pfam" id="PF07155">
    <property type="entry name" value="ECF-ribofla_trS"/>
    <property type="match status" value="1"/>
</dbReference>
<keyword evidence="1" id="KW-1133">Transmembrane helix</keyword>
<keyword evidence="1" id="KW-0472">Membrane</keyword>
<dbReference type="RefSeq" id="WP_014355494.1">
    <property type="nucleotide sequence ID" value="NC_016894.1"/>
</dbReference>
<reference evidence="2 3" key="2">
    <citation type="journal article" date="2012" name="PLoS ONE">
        <title>An ancient pathway combining carbon dioxide fixation with the generation and utilization of a sodium ion gradient for ATP synthesis.</title>
        <authorList>
            <person name="Poehlein A."/>
            <person name="Schmidt S."/>
            <person name="Kaster A.K."/>
            <person name="Goenrich M."/>
            <person name="Vollmers J."/>
            <person name="Thurmer A."/>
            <person name="Bertsch J."/>
            <person name="Schuchmann K."/>
            <person name="Voigt B."/>
            <person name="Hecker M."/>
            <person name="Daniel R."/>
            <person name="Thauer R.K."/>
            <person name="Gottschalk G."/>
            <person name="Muller V."/>
        </authorList>
    </citation>
    <scope>NUCLEOTIDE SEQUENCE [LARGE SCALE GENOMIC DNA]</scope>
    <source>
        <strain evidence="3">ATCC 29683 / DSM 1030 / JCM 2381 / KCTC 1655 / WB1</strain>
    </source>
</reference>
<name>H6LD52_ACEWD</name>
<feature type="transmembrane region" description="Helical" evidence="1">
    <location>
        <begin position="118"/>
        <end position="139"/>
    </location>
</feature>
<feature type="transmembrane region" description="Helical" evidence="1">
    <location>
        <begin position="84"/>
        <end position="106"/>
    </location>
</feature>
<sequence>MKSNAFISSTNRTRVVVNCGLLIAISIVLKILFEVYIPLGGFPSLRLNITALPIMLSGILLGPLAGFAVGFISDLLCFVIKPGGPFFIGFTLASGLTGLIPGFLFMLLRKKETKYLEWFNFVFIVLATVILAISGTFSFDNGTIYYAGQPLNIIFFVLFIALMIAFALFPIFVVRKSNLDSEYRSDHILFIVSISQLVTSILLNTWFLSILYGQAVAVLLPARIVTNIFLIPLYTIMLVGLLKILPNFIKQHS</sequence>
<feature type="transmembrane region" description="Helical" evidence="1">
    <location>
        <begin position="187"/>
        <end position="212"/>
    </location>
</feature>
<proteinExistence type="predicted"/>
<feature type="transmembrane region" description="Helical" evidence="1">
    <location>
        <begin position="15"/>
        <end position="37"/>
    </location>
</feature>
<dbReference type="eggNOG" id="COG3601">
    <property type="taxonomic scope" value="Bacteria"/>
</dbReference>
<reference evidence="3" key="1">
    <citation type="submission" date="2011-07" db="EMBL/GenBank/DDBJ databases">
        <title>Complete genome sequence of Acetobacterium woodii.</title>
        <authorList>
            <person name="Poehlein A."/>
            <person name="Schmidt S."/>
            <person name="Kaster A.-K."/>
            <person name="Goenrich M."/>
            <person name="Vollmers J."/>
            <person name="Thuermer A."/>
            <person name="Gottschalk G."/>
            <person name="Thauer R.K."/>
            <person name="Daniel R."/>
            <person name="Mueller V."/>
        </authorList>
    </citation>
    <scope>NUCLEOTIDE SEQUENCE [LARGE SCALE GENOMIC DNA]</scope>
    <source>
        <strain evidence="3">ATCC 29683 / DSM 1030 / JCM 2381 / KCTC 1655 / WB1</strain>
    </source>
</reference>
<dbReference type="STRING" id="931626.Awo_c11060"/>
<dbReference type="InterPro" id="IPR009825">
    <property type="entry name" value="ECF_substrate-spec-like"/>
</dbReference>
<evidence type="ECO:0008006" key="4">
    <source>
        <dbReference type="Google" id="ProtNLM"/>
    </source>
</evidence>
<evidence type="ECO:0000313" key="2">
    <source>
        <dbReference type="EMBL" id="AFA47891.1"/>
    </source>
</evidence>
<dbReference type="Gene3D" id="1.10.1760.20">
    <property type="match status" value="2"/>
</dbReference>
<dbReference type="InterPro" id="IPR030949">
    <property type="entry name" value="ECF_S_folate_fam"/>
</dbReference>
<keyword evidence="1" id="KW-0812">Transmembrane</keyword>
<dbReference type="KEGG" id="awo:Awo_c11060"/>
<feature type="transmembrane region" description="Helical" evidence="1">
    <location>
        <begin position="224"/>
        <end position="245"/>
    </location>
</feature>
<evidence type="ECO:0000256" key="1">
    <source>
        <dbReference type="SAM" id="Phobius"/>
    </source>
</evidence>
<dbReference type="EMBL" id="CP002987">
    <property type="protein sequence ID" value="AFA47891.1"/>
    <property type="molecule type" value="Genomic_DNA"/>
</dbReference>
<feature type="transmembrane region" description="Helical" evidence="1">
    <location>
        <begin position="49"/>
        <end position="72"/>
    </location>
</feature>
<dbReference type="AlphaFoldDB" id="H6LD52"/>
<organism evidence="2 3">
    <name type="scientific">Acetobacterium woodii (strain ATCC 29683 / DSM 1030 / JCM 2381 / KCTC 1655 / WB1)</name>
    <dbReference type="NCBI Taxonomy" id="931626"/>
    <lineage>
        <taxon>Bacteria</taxon>
        <taxon>Bacillati</taxon>
        <taxon>Bacillota</taxon>
        <taxon>Clostridia</taxon>
        <taxon>Eubacteriales</taxon>
        <taxon>Eubacteriaceae</taxon>
        <taxon>Acetobacterium</taxon>
    </lineage>
</organism>
<dbReference type="NCBIfam" id="TIGR04518">
    <property type="entry name" value="ECF_S_folT_fam"/>
    <property type="match status" value="1"/>
</dbReference>
<dbReference type="OrthoDB" id="4624at2"/>